<keyword evidence="1" id="KW-0479">Metal-binding</keyword>
<dbReference type="SUPFAM" id="SSF144232">
    <property type="entry name" value="HIT/MYND zinc finger-like"/>
    <property type="match status" value="1"/>
</dbReference>
<evidence type="ECO:0000256" key="4">
    <source>
        <dbReference type="PROSITE-ProRule" id="PRU00134"/>
    </source>
</evidence>
<evidence type="ECO:0000256" key="3">
    <source>
        <dbReference type="ARBA" id="ARBA00022833"/>
    </source>
</evidence>
<dbReference type="STRING" id="92696.A0A4R0RCK0"/>
<keyword evidence="2 4" id="KW-0863">Zinc-finger</keyword>
<dbReference type="Pfam" id="PF01753">
    <property type="entry name" value="zf-MYND"/>
    <property type="match status" value="1"/>
</dbReference>
<gene>
    <name evidence="6" type="ORF">EIP91_003682</name>
</gene>
<feature type="domain" description="MYND-type" evidence="5">
    <location>
        <begin position="543"/>
        <end position="585"/>
    </location>
</feature>
<dbReference type="InterPro" id="IPR002893">
    <property type="entry name" value="Znf_MYND"/>
</dbReference>
<name>A0A4R0RCK0_9APHY</name>
<organism evidence="6 7">
    <name type="scientific">Steccherinum ochraceum</name>
    <dbReference type="NCBI Taxonomy" id="92696"/>
    <lineage>
        <taxon>Eukaryota</taxon>
        <taxon>Fungi</taxon>
        <taxon>Dikarya</taxon>
        <taxon>Basidiomycota</taxon>
        <taxon>Agaricomycotina</taxon>
        <taxon>Agaricomycetes</taxon>
        <taxon>Polyporales</taxon>
        <taxon>Steccherinaceae</taxon>
        <taxon>Steccherinum</taxon>
    </lineage>
</organism>
<evidence type="ECO:0000313" key="6">
    <source>
        <dbReference type="EMBL" id="TCD64726.1"/>
    </source>
</evidence>
<dbReference type="OrthoDB" id="2786161at2759"/>
<dbReference type="PROSITE" id="PS50865">
    <property type="entry name" value="ZF_MYND_2"/>
    <property type="match status" value="1"/>
</dbReference>
<dbReference type="AlphaFoldDB" id="A0A4R0RCK0"/>
<accession>A0A4R0RCK0</accession>
<reference evidence="6 7" key="1">
    <citation type="submission" date="2018-11" db="EMBL/GenBank/DDBJ databases">
        <title>Genome assembly of Steccherinum ochraceum LE-BIN_3174, the white-rot fungus of the Steccherinaceae family (The Residual Polyporoid clade, Polyporales, Basidiomycota).</title>
        <authorList>
            <person name="Fedorova T.V."/>
            <person name="Glazunova O.A."/>
            <person name="Landesman E.O."/>
            <person name="Moiseenko K.V."/>
            <person name="Psurtseva N.V."/>
            <person name="Savinova O.S."/>
            <person name="Shakhova N.V."/>
            <person name="Tyazhelova T.V."/>
            <person name="Vasina D.V."/>
        </authorList>
    </citation>
    <scope>NUCLEOTIDE SEQUENCE [LARGE SCALE GENOMIC DNA]</scope>
    <source>
        <strain evidence="6 7">LE-BIN_3174</strain>
    </source>
</reference>
<dbReference type="Proteomes" id="UP000292702">
    <property type="component" value="Unassembled WGS sequence"/>
</dbReference>
<dbReference type="EMBL" id="RWJN01000219">
    <property type="protein sequence ID" value="TCD64726.1"/>
    <property type="molecule type" value="Genomic_DNA"/>
</dbReference>
<evidence type="ECO:0000313" key="7">
    <source>
        <dbReference type="Proteomes" id="UP000292702"/>
    </source>
</evidence>
<sequence length="768" mass="85373">MQKRYFDTKLLNVLFTRALASYIPDSSSLIVNTADPGLCDSGLRRSIDHGQFAEELKQAQTPEEASRHLVWATLGPNPEQLDEVEVVTEMKGAFIANAGVSRVSPWVRSEEGAGVQNRVWEETLEILTKVDARVAGVLKALQILDGAKKGNQNDITILSNAWTDIPGIISPTDACDVFLHHLDVSRVPTDVEKDRFADPANLAFASLLGLGKVGAFLNSPPGAQLGKRVLDAWPGIFKWTVFLMASRVEALEPENRSRRSTLDVVATCWYALAQQDLIREAMVRTPATIEIATKLWVEDDKGPVKSSVDAPVGTCALGTMLQAAKKAELDRVLKAKGGKAGEVAKLALERLKGAVKETQPNPAHLTMYLDFINSISRQPTHALRRALLSGNVIWHVTGALVKISVLVNTSRTPGFVDAMVSAFGYLRNCLESSDGFTWISMSIGAGLIPAICDCSPQFSQLEPQDFAMIKDLVSDILPRYLVYRSVVEAVHTSLCKVSKAQQDRVQKTRIRDAMHRFIDLAGERYMVVEHANATKGWRMTCDNIKCQKVKSKEEVRRCSACLTTFYCSKECQAIAWKEGDHKIMCKLKARERLEGKAEAVSRKDAGWFHVLFMRDARRYRYEFRSKIKAEYPSSPLYDFVLCMDYTVFPMKPSIRPLKGYNTGPVDATSNAEARNDALIEKVQNNPERFALIESKISCGRSMQCVLTLGTGEFWTSEAEMFDALDAEGSDEEPYDPSLGPEPDHIDMMRARMMLDQLVHKIEEGGLNL</sequence>
<dbReference type="GO" id="GO:0008270">
    <property type="term" value="F:zinc ion binding"/>
    <property type="evidence" value="ECO:0007669"/>
    <property type="project" value="UniProtKB-KW"/>
</dbReference>
<evidence type="ECO:0000256" key="2">
    <source>
        <dbReference type="ARBA" id="ARBA00022771"/>
    </source>
</evidence>
<comment type="caution">
    <text evidence="6">The sequence shown here is derived from an EMBL/GenBank/DDBJ whole genome shotgun (WGS) entry which is preliminary data.</text>
</comment>
<protein>
    <recommendedName>
        <fullName evidence="5">MYND-type domain-containing protein</fullName>
    </recommendedName>
</protein>
<evidence type="ECO:0000259" key="5">
    <source>
        <dbReference type="PROSITE" id="PS50865"/>
    </source>
</evidence>
<dbReference type="Gene3D" id="3.40.50.720">
    <property type="entry name" value="NAD(P)-binding Rossmann-like Domain"/>
    <property type="match status" value="1"/>
</dbReference>
<proteinExistence type="predicted"/>
<keyword evidence="3" id="KW-0862">Zinc</keyword>
<dbReference type="Gene3D" id="6.10.140.2220">
    <property type="match status" value="1"/>
</dbReference>
<evidence type="ECO:0000256" key="1">
    <source>
        <dbReference type="ARBA" id="ARBA00022723"/>
    </source>
</evidence>
<keyword evidence="7" id="KW-1185">Reference proteome</keyword>